<comment type="caution">
    <text evidence="2">The sequence shown here is derived from an EMBL/GenBank/DDBJ whole genome shotgun (WGS) entry which is preliminary data.</text>
</comment>
<organism evidence="2 3">
    <name type="scientific">Scylla paramamosain</name>
    <name type="common">Mud crab</name>
    <dbReference type="NCBI Taxonomy" id="85552"/>
    <lineage>
        <taxon>Eukaryota</taxon>
        <taxon>Metazoa</taxon>
        <taxon>Ecdysozoa</taxon>
        <taxon>Arthropoda</taxon>
        <taxon>Crustacea</taxon>
        <taxon>Multicrustacea</taxon>
        <taxon>Malacostraca</taxon>
        <taxon>Eumalacostraca</taxon>
        <taxon>Eucarida</taxon>
        <taxon>Decapoda</taxon>
        <taxon>Pleocyemata</taxon>
        <taxon>Brachyura</taxon>
        <taxon>Eubrachyura</taxon>
        <taxon>Portunoidea</taxon>
        <taxon>Portunidae</taxon>
        <taxon>Portuninae</taxon>
        <taxon>Scylla</taxon>
    </lineage>
</organism>
<protein>
    <submittedName>
        <fullName evidence="2">Uncharacterized protein</fullName>
    </submittedName>
</protein>
<dbReference type="Proteomes" id="UP001487740">
    <property type="component" value="Unassembled WGS sequence"/>
</dbReference>
<evidence type="ECO:0000313" key="2">
    <source>
        <dbReference type="EMBL" id="KAK8390632.1"/>
    </source>
</evidence>
<accession>A0AAW0TWQ4</accession>
<feature type="region of interest" description="Disordered" evidence="1">
    <location>
        <begin position="54"/>
        <end position="82"/>
    </location>
</feature>
<keyword evidence="3" id="KW-1185">Reference proteome</keyword>
<feature type="compositionally biased region" description="Low complexity" evidence="1">
    <location>
        <begin position="55"/>
        <end position="68"/>
    </location>
</feature>
<evidence type="ECO:0000313" key="3">
    <source>
        <dbReference type="Proteomes" id="UP001487740"/>
    </source>
</evidence>
<sequence length="106" mass="11234">MEIFDIQVSSEAAWTVKSGVCGRGVPVVAGDPRLPDPRSLRDNPQHNGRVLIDTSRASHVAAPSPSSSKVWPTPPDAPSSPSPLLPTLPVIPLTVKISIPLLLEFP</sequence>
<gene>
    <name evidence="2" type="ORF">O3P69_010376</name>
</gene>
<evidence type="ECO:0000256" key="1">
    <source>
        <dbReference type="SAM" id="MobiDB-lite"/>
    </source>
</evidence>
<proteinExistence type="predicted"/>
<reference evidence="2 3" key="1">
    <citation type="submission" date="2023-03" db="EMBL/GenBank/DDBJ databases">
        <title>High-quality genome of Scylla paramamosain provides insights in environmental adaptation.</title>
        <authorList>
            <person name="Zhang L."/>
        </authorList>
    </citation>
    <scope>NUCLEOTIDE SEQUENCE [LARGE SCALE GENOMIC DNA]</scope>
    <source>
        <strain evidence="2">LZ_2023a</strain>
        <tissue evidence="2">Muscle</tissue>
    </source>
</reference>
<dbReference type="AlphaFoldDB" id="A0AAW0TWQ4"/>
<name>A0AAW0TWQ4_SCYPA</name>
<feature type="compositionally biased region" description="Pro residues" evidence="1">
    <location>
        <begin position="72"/>
        <end position="82"/>
    </location>
</feature>
<dbReference type="EMBL" id="JARAKH010000025">
    <property type="protein sequence ID" value="KAK8390632.1"/>
    <property type="molecule type" value="Genomic_DNA"/>
</dbReference>